<name>A0A6J1C4K6_MOMCH</name>
<evidence type="ECO:0000256" key="5">
    <source>
        <dbReference type="ARBA" id="ARBA00023125"/>
    </source>
</evidence>
<dbReference type="CDD" id="cd00167">
    <property type="entry name" value="SANT"/>
    <property type="match status" value="2"/>
</dbReference>
<sequence length="366" mass="41409">MVRVPSCDKLNLKRGLWTAEEDAKILAYVSKHGTSNWTSAPKKAGLRRCGKSCRLRWTNYLRPDLKHHNFTPQEEELIVRLHAAIGSRWSIIAQQLPGRTDNDVKNYWNTKLRKKLSEMGIDPVTHKPFSQILADYGNIGGLPRSTKRIGSLSRDLKTAAFMKPEQHPNSAQQLFKGINAAFSPPAMLLPETEPVLDKFMNGNVHQLNNNHSLDLLAQLQAMQLVTEASHCTYNEPIQPHFYAQGSLPPSSSSSSTSSRTSSSAFSWQDFLLEDAFLTSEPRELENIVEFPLNQNGYQTENEIPKGEVNREVSAYQYNRLEAMDCLAENIEIEAPSSGESTFIETLLHQDDKIFFDFLNLLEEPLY</sequence>
<feature type="domain" description="HTH myb-type" evidence="9">
    <location>
        <begin position="66"/>
        <end position="116"/>
    </location>
</feature>
<dbReference type="SMART" id="SM00717">
    <property type="entry name" value="SANT"/>
    <property type="match status" value="2"/>
</dbReference>
<dbReference type="Pfam" id="PF00249">
    <property type="entry name" value="Myb_DNA-binding"/>
    <property type="match status" value="2"/>
</dbReference>
<feature type="domain" description="Myb-like" evidence="8">
    <location>
        <begin position="62"/>
        <end position="112"/>
    </location>
</feature>
<evidence type="ECO:0000259" key="9">
    <source>
        <dbReference type="PROSITE" id="PS51294"/>
    </source>
</evidence>
<dbReference type="PANTHER" id="PTHR47994">
    <property type="entry name" value="F14D16.11-RELATED"/>
    <property type="match status" value="1"/>
</dbReference>
<dbReference type="OrthoDB" id="2143914at2759"/>
<dbReference type="Gene3D" id="1.10.10.60">
    <property type="entry name" value="Homeodomain-like"/>
    <property type="match status" value="2"/>
</dbReference>
<dbReference type="RefSeq" id="XP_022135353.1">
    <property type="nucleotide sequence ID" value="XM_022279661.1"/>
</dbReference>
<dbReference type="InterPro" id="IPR009057">
    <property type="entry name" value="Homeodomain-like_sf"/>
</dbReference>
<dbReference type="InterPro" id="IPR001005">
    <property type="entry name" value="SANT/Myb"/>
</dbReference>
<keyword evidence="3" id="KW-0677">Repeat</keyword>
<protein>
    <submittedName>
        <fullName evidence="11">Transcription factor MYB35-like</fullName>
    </submittedName>
</protein>
<dbReference type="SUPFAM" id="SSF46689">
    <property type="entry name" value="Homeodomain-like"/>
    <property type="match status" value="1"/>
</dbReference>
<keyword evidence="10" id="KW-1185">Reference proteome</keyword>
<feature type="domain" description="Myb-like" evidence="8">
    <location>
        <begin position="9"/>
        <end position="61"/>
    </location>
</feature>
<keyword evidence="7" id="KW-0539">Nucleus</keyword>
<dbReference type="GO" id="GO:0005634">
    <property type="term" value="C:nucleus"/>
    <property type="evidence" value="ECO:0007669"/>
    <property type="project" value="UniProtKB-SubCell"/>
</dbReference>
<keyword evidence="4" id="KW-0805">Transcription regulation</keyword>
<dbReference type="FunFam" id="1.10.10.60:FF:000204">
    <property type="entry name" value="transcription factor MYB80"/>
    <property type="match status" value="1"/>
</dbReference>
<dbReference type="PROSITE" id="PS50090">
    <property type="entry name" value="MYB_LIKE"/>
    <property type="match status" value="2"/>
</dbReference>
<proteinExistence type="predicted"/>
<dbReference type="PROSITE" id="PS51294">
    <property type="entry name" value="HTH_MYB"/>
    <property type="match status" value="2"/>
</dbReference>
<evidence type="ECO:0000256" key="4">
    <source>
        <dbReference type="ARBA" id="ARBA00023015"/>
    </source>
</evidence>
<dbReference type="FunFam" id="1.10.10.60:FF:000015">
    <property type="entry name" value="Transcription factor RAX3"/>
    <property type="match status" value="1"/>
</dbReference>
<gene>
    <name evidence="11" type="primary">LOC111007328</name>
</gene>
<dbReference type="KEGG" id="mcha:111007328"/>
<dbReference type="AlphaFoldDB" id="A0A6J1C4K6"/>
<dbReference type="GeneID" id="111007328"/>
<dbReference type="Proteomes" id="UP000504603">
    <property type="component" value="Unplaced"/>
</dbReference>
<comment type="subcellular location">
    <subcellularLocation>
        <location evidence="1">Nucleus</location>
    </subcellularLocation>
</comment>
<organism evidence="10 11">
    <name type="scientific">Momordica charantia</name>
    <name type="common">Bitter gourd</name>
    <name type="synonym">Balsam pear</name>
    <dbReference type="NCBI Taxonomy" id="3673"/>
    <lineage>
        <taxon>Eukaryota</taxon>
        <taxon>Viridiplantae</taxon>
        <taxon>Streptophyta</taxon>
        <taxon>Embryophyta</taxon>
        <taxon>Tracheophyta</taxon>
        <taxon>Spermatophyta</taxon>
        <taxon>Magnoliopsida</taxon>
        <taxon>eudicotyledons</taxon>
        <taxon>Gunneridae</taxon>
        <taxon>Pentapetalae</taxon>
        <taxon>rosids</taxon>
        <taxon>fabids</taxon>
        <taxon>Cucurbitales</taxon>
        <taxon>Cucurbitaceae</taxon>
        <taxon>Momordiceae</taxon>
        <taxon>Momordica</taxon>
    </lineage>
</organism>
<dbReference type="GO" id="GO:0003677">
    <property type="term" value="F:DNA binding"/>
    <property type="evidence" value="ECO:0007669"/>
    <property type="project" value="UniProtKB-KW"/>
</dbReference>
<feature type="domain" description="HTH myb-type" evidence="9">
    <location>
        <begin position="9"/>
        <end position="65"/>
    </location>
</feature>
<evidence type="ECO:0000313" key="10">
    <source>
        <dbReference type="Proteomes" id="UP000504603"/>
    </source>
</evidence>
<dbReference type="GO" id="GO:0009555">
    <property type="term" value="P:pollen development"/>
    <property type="evidence" value="ECO:0007669"/>
    <property type="project" value="UniProtKB-ARBA"/>
</dbReference>
<dbReference type="PANTHER" id="PTHR47994:SF5">
    <property type="entry name" value="F14D16.11-RELATED"/>
    <property type="match status" value="1"/>
</dbReference>
<keyword evidence="6" id="KW-0804">Transcription</keyword>
<keyword evidence="5" id="KW-0238">DNA-binding</keyword>
<evidence type="ECO:0000256" key="2">
    <source>
        <dbReference type="ARBA" id="ARBA00022473"/>
    </source>
</evidence>
<evidence type="ECO:0000259" key="8">
    <source>
        <dbReference type="PROSITE" id="PS50090"/>
    </source>
</evidence>
<keyword evidence="2" id="KW-0217">Developmental protein</keyword>
<evidence type="ECO:0000313" key="11">
    <source>
        <dbReference type="RefSeq" id="XP_022135353.1"/>
    </source>
</evidence>
<dbReference type="InterPro" id="IPR015495">
    <property type="entry name" value="Myb_TF_plants"/>
</dbReference>
<evidence type="ECO:0000256" key="1">
    <source>
        <dbReference type="ARBA" id="ARBA00004123"/>
    </source>
</evidence>
<evidence type="ECO:0000256" key="6">
    <source>
        <dbReference type="ARBA" id="ARBA00023163"/>
    </source>
</evidence>
<reference evidence="11" key="1">
    <citation type="submission" date="2025-08" db="UniProtKB">
        <authorList>
            <consortium name="RefSeq"/>
        </authorList>
    </citation>
    <scope>IDENTIFICATION</scope>
    <source>
        <strain evidence="11">OHB3-1</strain>
    </source>
</reference>
<accession>A0A6J1C4K6</accession>
<dbReference type="InterPro" id="IPR017930">
    <property type="entry name" value="Myb_dom"/>
</dbReference>
<evidence type="ECO:0000256" key="7">
    <source>
        <dbReference type="ARBA" id="ARBA00023242"/>
    </source>
</evidence>
<evidence type="ECO:0000256" key="3">
    <source>
        <dbReference type="ARBA" id="ARBA00022737"/>
    </source>
</evidence>
<dbReference type="GO" id="GO:0048658">
    <property type="term" value="P:anther wall tapetum development"/>
    <property type="evidence" value="ECO:0007669"/>
    <property type="project" value="UniProtKB-ARBA"/>
</dbReference>